<protein>
    <submittedName>
        <fullName evidence="1">Uncharacterized protein</fullName>
    </submittedName>
</protein>
<evidence type="ECO:0000313" key="2">
    <source>
        <dbReference type="Proteomes" id="UP000054279"/>
    </source>
</evidence>
<reference evidence="1 2" key="1">
    <citation type="submission" date="2014-06" db="EMBL/GenBank/DDBJ databases">
        <title>Evolutionary Origins and Diversification of the Mycorrhizal Mutualists.</title>
        <authorList>
            <consortium name="DOE Joint Genome Institute"/>
            <consortium name="Mycorrhizal Genomics Consortium"/>
            <person name="Kohler A."/>
            <person name="Kuo A."/>
            <person name="Nagy L.G."/>
            <person name="Floudas D."/>
            <person name="Copeland A."/>
            <person name="Barry K.W."/>
            <person name="Cichocki N."/>
            <person name="Veneault-Fourrey C."/>
            <person name="LaButti K."/>
            <person name="Lindquist E.A."/>
            <person name="Lipzen A."/>
            <person name="Lundell T."/>
            <person name="Morin E."/>
            <person name="Murat C."/>
            <person name="Riley R."/>
            <person name="Ohm R."/>
            <person name="Sun H."/>
            <person name="Tunlid A."/>
            <person name="Henrissat B."/>
            <person name="Grigoriev I.V."/>
            <person name="Hibbett D.S."/>
            <person name="Martin F."/>
        </authorList>
    </citation>
    <scope>NUCLEOTIDE SEQUENCE [LARGE SCALE GENOMIC DNA]</scope>
    <source>
        <strain evidence="1 2">SS14</strain>
    </source>
</reference>
<evidence type="ECO:0000313" key="1">
    <source>
        <dbReference type="EMBL" id="KIJ29697.1"/>
    </source>
</evidence>
<organism evidence="1 2">
    <name type="scientific">Sphaerobolus stellatus (strain SS14)</name>
    <dbReference type="NCBI Taxonomy" id="990650"/>
    <lineage>
        <taxon>Eukaryota</taxon>
        <taxon>Fungi</taxon>
        <taxon>Dikarya</taxon>
        <taxon>Basidiomycota</taxon>
        <taxon>Agaricomycotina</taxon>
        <taxon>Agaricomycetes</taxon>
        <taxon>Phallomycetidae</taxon>
        <taxon>Geastrales</taxon>
        <taxon>Sphaerobolaceae</taxon>
        <taxon>Sphaerobolus</taxon>
    </lineage>
</organism>
<proteinExistence type="predicted"/>
<keyword evidence="2" id="KW-1185">Reference proteome</keyword>
<name>A0A0C9ULI8_SPHS4</name>
<dbReference type="HOGENOM" id="CLU_772004_0_0_1"/>
<dbReference type="EMBL" id="KN837277">
    <property type="protein sequence ID" value="KIJ29697.1"/>
    <property type="molecule type" value="Genomic_DNA"/>
</dbReference>
<accession>A0A0C9ULI8</accession>
<dbReference type="AlphaFoldDB" id="A0A0C9ULI8"/>
<dbReference type="Proteomes" id="UP000054279">
    <property type="component" value="Unassembled WGS sequence"/>
</dbReference>
<sequence length="359" mass="40740">MRDLPKLDHRFHAYVTRRGRRYMRRITSTHKSFMFTTNYSFYNLCIQDFFPLLTPVLRNNESQYILRESLAHTIWETMLQQRGRILAAGNNWIESTGAPLPEQVPLDKVERLNIGPPPLPPPHYLHFNFLLLPGSKEELTYCFSLVQDYIRGMIVWENKAERKCEVARNTEWSWMEPAEDVEVTTKNLTRGGVPFSPGELIKVKHALGNPTADNHNVNIPGSWTGPPTSIGSPIPMLPSSPNSSPILSHLNEDQSMRSDIEDLQYPNTGPSHQANVLAACSTLAEPIQLPSTMEATRERLRVVAQEVSDLPFSSFVRILERKYPGARFRLLPGHHSNPSSAENQESFNVVVQAVQEYGI</sequence>
<gene>
    <name evidence="1" type="ORF">M422DRAFT_268823</name>
</gene>